<evidence type="ECO:0000256" key="1">
    <source>
        <dbReference type="ARBA" id="ARBA00006754"/>
    </source>
</evidence>
<evidence type="ECO:0000259" key="2">
    <source>
        <dbReference type="Pfam" id="PF13556"/>
    </source>
</evidence>
<dbReference type="InterPro" id="IPR041522">
    <property type="entry name" value="CdaR_GGDEF"/>
</dbReference>
<dbReference type="Pfam" id="PF13556">
    <property type="entry name" value="HTH_30"/>
    <property type="match status" value="1"/>
</dbReference>
<dbReference type="PANTHER" id="PTHR33744:SF1">
    <property type="entry name" value="DNA-BINDING TRANSCRIPTIONAL ACTIVATOR ADER"/>
    <property type="match status" value="1"/>
</dbReference>
<reference evidence="4 5" key="1">
    <citation type="submission" date="2021-10" db="EMBL/GenBank/DDBJ databases">
        <title>Collection of gut derived symbiotic bacterial strains cultured from healthy donors.</title>
        <authorList>
            <person name="Lin H."/>
            <person name="Littmann E."/>
            <person name="Kohout C."/>
            <person name="Pamer E.G."/>
        </authorList>
    </citation>
    <scope>NUCLEOTIDE SEQUENCE [LARGE SCALE GENOMIC DNA]</scope>
    <source>
        <strain evidence="4 5">DFI.1.165</strain>
    </source>
</reference>
<dbReference type="InterPro" id="IPR042070">
    <property type="entry name" value="PucR_C-HTH_sf"/>
</dbReference>
<evidence type="ECO:0000313" key="4">
    <source>
        <dbReference type="EMBL" id="MCB7386373.1"/>
    </source>
</evidence>
<name>A0ABS8DD70_9FIRM</name>
<dbReference type="Pfam" id="PF17853">
    <property type="entry name" value="GGDEF_2"/>
    <property type="match status" value="1"/>
</dbReference>
<keyword evidence="5" id="KW-1185">Reference proteome</keyword>
<organism evidence="4 5">
    <name type="scientific">Bariatricus massiliensis</name>
    <dbReference type="NCBI Taxonomy" id="1745713"/>
    <lineage>
        <taxon>Bacteria</taxon>
        <taxon>Bacillati</taxon>
        <taxon>Bacillota</taxon>
        <taxon>Clostridia</taxon>
        <taxon>Lachnospirales</taxon>
        <taxon>Lachnospiraceae</taxon>
        <taxon>Bariatricus</taxon>
    </lineage>
</organism>
<dbReference type="PANTHER" id="PTHR33744">
    <property type="entry name" value="CARBOHYDRATE DIACID REGULATOR"/>
    <property type="match status" value="1"/>
</dbReference>
<evidence type="ECO:0000313" key="5">
    <source>
        <dbReference type="Proteomes" id="UP001299546"/>
    </source>
</evidence>
<dbReference type="InterPro" id="IPR025736">
    <property type="entry name" value="PucR_C-HTH_dom"/>
</dbReference>
<feature type="domain" description="CdaR GGDEF-like" evidence="3">
    <location>
        <begin position="240"/>
        <end position="347"/>
    </location>
</feature>
<accession>A0ABS8DD70</accession>
<sequence>MTVSMLINFIDEHCHYYYSGPLHEEIYGVQIAEKEETLIPNILYVTTGWRNVVMTQNICLLIVPEKDISEIVQSLRQNVMKDYQRNINLGNMGTLVTEHTEIGDLCSAAFKIMGNPVCFLNPNFQVCCSEGANSIEADTMKIRQNLKSKSISSGRKILLLEPETAFPYRRMLAPIFHAEGLIGYLYIAELFCSFVSKSDEYYAEKICKLLSTRESMRSRDGIISEKQRFVEELIEGSITDKDLLEQKMKHFGLYVRPSYYVFSVQLEDSFQTKTVVEKLSSLLENPVYEYRGYGVALIGEDDLDIEREEIKSELIEFLKQMNLYAGISNNFSDLQLMPNAYRESIYAVSFRKRLTDKVYLSFYREIAGIHMYHQMEEAGIDVSFFCDPVALKIERYDREHGTKYLNSLVVYICLNCSLQQAADVLFIHKSTLLKHIRVLEERFHINFDNHRVINSLRRTLEIFSYLGKIDVQKLLGNEQ</sequence>
<comment type="caution">
    <text evidence="4">The sequence shown here is derived from an EMBL/GenBank/DDBJ whole genome shotgun (WGS) entry which is preliminary data.</text>
</comment>
<protein>
    <submittedName>
        <fullName evidence="4">Helix-turn-helix domain-containing protein</fullName>
    </submittedName>
</protein>
<dbReference type="RefSeq" id="WP_066735465.1">
    <property type="nucleotide sequence ID" value="NZ_JAJCIQ010000001.1"/>
</dbReference>
<feature type="domain" description="PucR C-terminal helix-turn-helix" evidence="2">
    <location>
        <begin position="405"/>
        <end position="455"/>
    </location>
</feature>
<comment type="similarity">
    <text evidence="1">Belongs to the CdaR family.</text>
</comment>
<dbReference type="Proteomes" id="UP001299546">
    <property type="component" value="Unassembled WGS sequence"/>
</dbReference>
<dbReference type="Gene3D" id="1.10.10.2840">
    <property type="entry name" value="PucR C-terminal helix-turn-helix domain"/>
    <property type="match status" value="1"/>
</dbReference>
<evidence type="ECO:0000259" key="3">
    <source>
        <dbReference type="Pfam" id="PF17853"/>
    </source>
</evidence>
<dbReference type="EMBL" id="JAJCIS010000001">
    <property type="protein sequence ID" value="MCB7386373.1"/>
    <property type="molecule type" value="Genomic_DNA"/>
</dbReference>
<proteinExistence type="inferred from homology"/>
<gene>
    <name evidence="4" type="ORF">LIZ65_03645</name>
</gene>
<dbReference type="InterPro" id="IPR051448">
    <property type="entry name" value="CdaR-like_regulators"/>
</dbReference>